<evidence type="ECO:0000313" key="2">
    <source>
        <dbReference type="EMBL" id="MFD2564380.1"/>
    </source>
</evidence>
<gene>
    <name evidence="2" type="ORF">ACFSR1_16990</name>
</gene>
<evidence type="ECO:0000256" key="1">
    <source>
        <dbReference type="SAM" id="Coils"/>
    </source>
</evidence>
<sequence>MAKEHLIPVIEFCRSHEVEFSFINTLHDFGLIEMVTYQQTSFIDSEELPRLEQILLFNKELEINLEGVEVIIRLLEKVHKIQNEMNMLKNRLDMYERF</sequence>
<proteinExistence type="predicted"/>
<dbReference type="RefSeq" id="WP_378294213.1">
    <property type="nucleotide sequence ID" value="NZ_JBHULE010000019.1"/>
</dbReference>
<dbReference type="Pfam" id="PF13591">
    <property type="entry name" value="MerR_2"/>
    <property type="match status" value="1"/>
</dbReference>
<dbReference type="Gene3D" id="1.10.1660.10">
    <property type="match status" value="1"/>
</dbReference>
<reference evidence="3" key="1">
    <citation type="journal article" date="2019" name="Int. J. Syst. Evol. Microbiol.">
        <title>The Global Catalogue of Microorganisms (GCM) 10K type strain sequencing project: providing services to taxonomists for standard genome sequencing and annotation.</title>
        <authorList>
            <consortium name="The Broad Institute Genomics Platform"/>
            <consortium name="The Broad Institute Genome Sequencing Center for Infectious Disease"/>
            <person name="Wu L."/>
            <person name="Ma J."/>
        </authorList>
    </citation>
    <scope>NUCLEOTIDE SEQUENCE [LARGE SCALE GENOMIC DNA]</scope>
    <source>
        <strain evidence="3">KCTC 52274</strain>
    </source>
</reference>
<keyword evidence="3" id="KW-1185">Reference proteome</keyword>
<feature type="coiled-coil region" evidence="1">
    <location>
        <begin position="58"/>
        <end position="98"/>
    </location>
</feature>
<accession>A0ABW5LHX1</accession>
<keyword evidence="1" id="KW-0175">Coiled coil</keyword>
<comment type="caution">
    <text evidence="2">The sequence shown here is derived from an EMBL/GenBank/DDBJ whole genome shotgun (WGS) entry which is preliminary data.</text>
</comment>
<organism evidence="2 3">
    <name type="scientific">Aquimarina rubra</name>
    <dbReference type="NCBI Taxonomy" id="1920033"/>
    <lineage>
        <taxon>Bacteria</taxon>
        <taxon>Pseudomonadati</taxon>
        <taxon>Bacteroidota</taxon>
        <taxon>Flavobacteriia</taxon>
        <taxon>Flavobacteriales</taxon>
        <taxon>Flavobacteriaceae</taxon>
        <taxon>Aquimarina</taxon>
    </lineage>
</organism>
<dbReference type="EMBL" id="JBHULE010000019">
    <property type="protein sequence ID" value="MFD2564380.1"/>
    <property type="molecule type" value="Genomic_DNA"/>
</dbReference>
<dbReference type="Proteomes" id="UP001597319">
    <property type="component" value="Unassembled WGS sequence"/>
</dbReference>
<evidence type="ECO:0000313" key="3">
    <source>
        <dbReference type="Proteomes" id="UP001597319"/>
    </source>
</evidence>
<protein>
    <submittedName>
        <fullName evidence="2">Chaperone modulator CbpM</fullName>
    </submittedName>
</protein>
<name>A0ABW5LHX1_9FLAO</name>